<proteinExistence type="inferred from homology"/>
<dbReference type="GO" id="GO:0046656">
    <property type="term" value="P:folic acid biosynthetic process"/>
    <property type="evidence" value="ECO:0007669"/>
    <property type="project" value="UniProtKB-KW"/>
</dbReference>
<evidence type="ECO:0000256" key="7">
    <source>
        <dbReference type="ARBA" id="ARBA00022679"/>
    </source>
</evidence>
<evidence type="ECO:0000313" key="16">
    <source>
        <dbReference type="Proteomes" id="UP000515211"/>
    </source>
</evidence>
<dbReference type="InterPro" id="IPR045031">
    <property type="entry name" value="DHP_synth-like"/>
</dbReference>
<evidence type="ECO:0000256" key="5">
    <source>
        <dbReference type="ARBA" id="ARBA00005051"/>
    </source>
</evidence>
<accession>A0A9C6WNC1</accession>
<dbReference type="PROSITE" id="PS50972">
    <property type="entry name" value="PTERIN_BINDING"/>
    <property type="match status" value="1"/>
</dbReference>
<dbReference type="Proteomes" id="UP000515211">
    <property type="component" value="Chromosome 7"/>
</dbReference>
<dbReference type="GO" id="GO:0016301">
    <property type="term" value="F:kinase activity"/>
    <property type="evidence" value="ECO:0007669"/>
    <property type="project" value="UniProtKB-KW"/>
</dbReference>
<evidence type="ECO:0000313" key="17">
    <source>
        <dbReference type="RefSeq" id="XP_052108138.1"/>
    </source>
</evidence>
<feature type="domain" description="Pterin-binding" evidence="15">
    <location>
        <begin position="231"/>
        <end position="499"/>
    </location>
</feature>
<keyword evidence="16" id="KW-1185">Reference proteome</keyword>
<dbReference type="FunFam" id="3.20.20.20:FF:000006">
    <property type="entry name" value="Dihydropteroate synthase"/>
    <property type="match status" value="1"/>
</dbReference>
<dbReference type="GO" id="GO:0005524">
    <property type="term" value="F:ATP binding"/>
    <property type="evidence" value="ECO:0007669"/>
    <property type="project" value="UniProtKB-KW"/>
</dbReference>
<organism evidence="16 17">
    <name type="scientific">Arachis duranensis</name>
    <name type="common">Wild peanut</name>
    <dbReference type="NCBI Taxonomy" id="130453"/>
    <lineage>
        <taxon>Eukaryota</taxon>
        <taxon>Viridiplantae</taxon>
        <taxon>Streptophyta</taxon>
        <taxon>Embryophyta</taxon>
        <taxon>Tracheophyta</taxon>
        <taxon>Spermatophyta</taxon>
        <taxon>Magnoliopsida</taxon>
        <taxon>eudicotyledons</taxon>
        <taxon>Gunneridae</taxon>
        <taxon>Pentapetalae</taxon>
        <taxon>rosids</taxon>
        <taxon>fabids</taxon>
        <taxon>Fabales</taxon>
        <taxon>Fabaceae</taxon>
        <taxon>Papilionoideae</taxon>
        <taxon>50 kb inversion clade</taxon>
        <taxon>dalbergioids sensu lato</taxon>
        <taxon>Dalbergieae</taxon>
        <taxon>Pterocarpus clade</taxon>
        <taxon>Arachis</taxon>
    </lineage>
</organism>
<evidence type="ECO:0000256" key="11">
    <source>
        <dbReference type="ARBA" id="ARBA00022840"/>
    </source>
</evidence>
<dbReference type="RefSeq" id="XP_052108138.1">
    <property type="nucleotide sequence ID" value="XM_052252178.1"/>
</dbReference>
<dbReference type="AlphaFoldDB" id="A0A9C6WNC1"/>
<comment type="pathway">
    <text evidence="4">Cofactor biosynthesis; tetrahydrofolate biosynthesis; 7,8-dihydrofolate from 2-amino-4-hydroxy-6-hydroxymethyl-7,8-dihydropteridine diphosphate and 4-aminobenzoate: step 1/2.</text>
</comment>
<keyword evidence="10" id="KW-0418">Kinase</keyword>
<dbReference type="PANTHER" id="PTHR20941">
    <property type="entry name" value="FOLATE SYNTHESIS PROTEINS"/>
    <property type="match status" value="1"/>
</dbReference>
<dbReference type="SUPFAM" id="SSF55083">
    <property type="entry name" value="6-hydroxymethyl-7,8-dihydropterin pyrophosphokinase, HPPK"/>
    <property type="match status" value="1"/>
</dbReference>
<dbReference type="Pfam" id="PF01288">
    <property type="entry name" value="HPPK"/>
    <property type="match status" value="1"/>
</dbReference>
<dbReference type="NCBIfam" id="TIGR01498">
    <property type="entry name" value="folK"/>
    <property type="match status" value="1"/>
</dbReference>
<dbReference type="InterPro" id="IPR006390">
    <property type="entry name" value="DHP_synth_dom"/>
</dbReference>
<keyword evidence="7" id="KW-0808">Transferase</keyword>
<evidence type="ECO:0000256" key="6">
    <source>
        <dbReference type="ARBA" id="ARBA00009951"/>
    </source>
</evidence>
<dbReference type="InterPro" id="IPR011005">
    <property type="entry name" value="Dihydropteroate_synth-like_sf"/>
</dbReference>
<dbReference type="PANTHER" id="PTHR20941:SF1">
    <property type="entry name" value="FOLIC ACID SYNTHESIS PROTEIN FOL1"/>
    <property type="match status" value="1"/>
</dbReference>
<gene>
    <name evidence="17" type="primary">LOC107459818</name>
</gene>
<evidence type="ECO:0000256" key="13">
    <source>
        <dbReference type="ARBA" id="ARBA00022909"/>
    </source>
</evidence>
<evidence type="ECO:0000256" key="1">
    <source>
        <dbReference type="ARBA" id="ARBA00000012"/>
    </source>
</evidence>
<dbReference type="InterPro" id="IPR000550">
    <property type="entry name" value="Hppk"/>
</dbReference>
<reference evidence="17" key="2">
    <citation type="submission" date="2025-08" db="UniProtKB">
        <authorList>
            <consortium name="RefSeq"/>
        </authorList>
    </citation>
    <scope>IDENTIFICATION</scope>
    <source>
        <tissue evidence="17">Whole plant</tissue>
    </source>
</reference>
<evidence type="ECO:0000256" key="12">
    <source>
        <dbReference type="ARBA" id="ARBA00022842"/>
    </source>
</evidence>
<dbReference type="CDD" id="cd00483">
    <property type="entry name" value="HPPK"/>
    <property type="match status" value="1"/>
</dbReference>
<dbReference type="InterPro" id="IPR000489">
    <property type="entry name" value="Pterin-binding_dom"/>
</dbReference>
<keyword evidence="12" id="KW-0460">Magnesium</keyword>
<dbReference type="Gene3D" id="3.20.20.20">
    <property type="entry name" value="Dihydropteroate synthase-like"/>
    <property type="match status" value="1"/>
</dbReference>
<keyword evidence="8" id="KW-0479">Metal-binding</keyword>
<dbReference type="GO" id="GO:0046654">
    <property type="term" value="P:tetrahydrofolate biosynthetic process"/>
    <property type="evidence" value="ECO:0007669"/>
    <property type="project" value="TreeGrafter"/>
</dbReference>
<evidence type="ECO:0000256" key="2">
    <source>
        <dbReference type="ARBA" id="ARBA00000198"/>
    </source>
</evidence>
<reference evidence="16" key="1">
    <citation type="journal article" date="2016" name="Nat. Genet.">
        <title>The genome sequences of Arachis duranensis and Arachis ipaensis, the diploid ancestors of cultivated peanut.</title>
        <authorList>
            <person name="Bertioli D.J."/>
            <person name="Cannon S.B."/>
            <person name="Froenicke L."/>
            <person name="Huang G."/>
            <person name="Farmer A.D."/>
            <person name="Cannon E.K."/>
            <person name="Liu X."/>
            <person name="Gao D."/>
            <person name="Clevenger J."/>
            <person name="Dash S."/>
            <person name="Ren L."/>
            <person name="Moretzsohn M.C."/>
            <person name="Shirasawa K."/>
            <person name="Huang W."/>
            <person name="Vidigal B."/>
            <person name="Abernathy B."/>
            <person name="Chu Y."/>
            <person name="Niederhuth C.E."/>
            <person name="Umale P."/>
            <person name="Araujo A.C."/>
            <person name="Kozik A."/>
            <person name="Kim K.D."/>
            <person name="Burow M.D."/>
            <person name="Varshney R.K."/>
            <person name="Wang X."/>
            <person name="Zhang X."/>
            <person name="Barkley N."/>
            <person name="Guimaraes P.M."/>
            <person name="Isobe S."/>
            <person name="Guo B."/>
            <person name="Liao B."/>
            <person name="Stalker H.T."/>
            <person name="Schmitz R.J."/>
            <person name="Scheffler B.E."/>
            <person name="Leal-Bertioli S.C."/>
            <person name="Xun X."/>
            <person name="Jackson S.A."/>
            <person name="Michelmore R."/>
            <person name="Ozias-Akins P."/>
        </authorList>
    </citation>
    <scope>NUCLEOTIDE SEQUENCE [LARGE SCALE GENOMIC DNA]</scope>
    <source>
        <strain evidence="16">cv. V14167</strain>
    </source>
</reference>
<dbReference type="GeneID" id="107459818"/>
<dbReference type="CDD" id="cd00739">
    <property type="entry name" value="DHPS"/>
    <property type="match status" value="1"/>
</dbReference>
<dbReference type="PROSITE" id="PS00792">
    <property type="entry name" value="DHPS_1"/>
    <property type="match status" value="1"/>
</dbReference>
<dbReference type="NCBIfam" id="TIGR01496">
    <property type="entry name" value="DHPS"/>
    <property type="match status" value="1"/>
</dbReference>
<comment type="similarity">
    <text evidence="6">In the C-terminal section; belongs to the DHPS family.</text>
</comment>
<evidence type="ECO:0000256" key="9">
    <source>
        <dbReference type="ARBA" id="ARBA00022741"/>
    </source>
</evidence>
<dbReference type="InterPro" id="IPR035907">
    <property type="entry name" value="Hppk_sf"/>
</dbReference>
<dbReference type="GO" id="GO:0003848">
    <property type="term" value="F:2-amino-4-hydroxy-6-hydroxymethyldihydropteridine diphosphokinase activity"/>
    <property type="evidence" value="ECO:0007669"/>
    <property type="project" value="UniProtKB-EC"/>
</dbReference>
<protein>
    <submittedName>
        <fullName evidence="17">Folate synthesis bifunctional protein, mitochondrial isoform X2</fullName>
    </submittedName>
</protein>
<evidence type="ECO:0000256" key="10">
    <source>
        <dbReference type="ARBA" id="ARBA00022777"/>
    </source>
</evidence>
<dbReference type="Gene3D" id="3.30.70.560">
    <property type="entry name" value="7,8-Dihydro-6-hydroxymethylpterin-pyrophosphokinase HPPK"/>
    <property type="match status" value="1"/>
</dbReference>
<keyword evidence="14" id="KW-0511">Multifunctional enzyme</keyword>
<dbReference type="GO" id="GO:0004156">
    <property type="term" value="F:dihydropteroate synthase activity"/>
    <property type="evidence" value="ECO:0007669"/>
    <property type="project" value="UniProtKB-EC"/>
</dbReference>
<comment type="catalytic activity">
    <reaction evidence="1">
        <text>(7,8-dihydropterin-6-yl)methyl diphosphate + 4-aminobenzoate = 7,8-dihydropteroate + diphosphate</text>
        <dbReference type="Rhea" id="RHEA:19949"/>
        <dbReference type="ChEBI" id="CHEBI:17836"/>
        <dbReference type="ChEBI" id="CHEBI:17839"/>
        <dbReference type="ChEBI" id="CHEBI:33019"/>
        <dbReference type="ChEBI" id="CHEBI:72950"/>
        <dbReference type="EC" id="2.5.1.15"/>
    </reaction>
</comment>
<dbReference type="Pfam" id="PF00809">
    <property type="entry name" value="Pterin_bind"/>
    <property type="match status" value="1"/>
</dbReference>
<comment type="catalytic activity">
    <reaction evidence="2">
        <text>6-hydroxymethyl-7,8-dihydropterin + ATP = (7,8-dihydropterin-6-yl)methyl diphosphate + AMP + H(+)</text>
        <dbReference type="Rhea" id="RHEA:11412"/>
        <dbReference type="ChEBI" id="CHEBI:15378"/>
        <dbReference type="ChEBI" id="CHEBI:30616"/>
        <dbReference type="ChEBI" id="CHEBI:44841"/>
        <dbReference type="ChEBI" id="CHEBI:72950"/>
        <dbReference type="ChEBI" id="CHEBI:456215"/>
        <dbReference type="EC" id="2.7.6.3"/>
    </reaction>
</comment>
<evidence type="ECO:0000256" key="8">
    <source>
        <dbReference type="ARBA" id="ARBA00022723"/>
    </source>
</evidence>
<keyword evidence="13" id="KW-0289">Folate biosynthesis</keyword>
<sequence length="516" mass="56256">MPPSCSNSFNKPERWHISLKSFSKTEASAQMGILKCLGLPRHQVFTAKKYLNVSSFSCLHTAQNSSVEAHSQDEDVVIALGSNVGNRVHNFKEALKMMKKSGIQVTRHACLYETAPAYITDQPCFINSAVRAVTKLGPHELLAALKRIEKNLGRTDGIRIWERPFVIAPLVDLLGSAIDNDTVASWHSFSSHSGGLFELWEKLGGESLIGQEGICRVMPVANGLLDWSLRTSVMGILNLTPDSFSDGGNFPSVESAVSQVRLMISEGADIIDIGAQSMRPKASRISVEEELSRLIPVLEAVKSMPELEGKLISVDTFYSDVASEAVSRGAHLINDVSAGQLDPNMFKVIADLDVPYVAMHMRGDPCTMQSSENLKYDDVCKEVSSELYSRVRQAELSGIPAWRIIIDPGIGFSKKPEDNLDILTGLPAIRAEIAKSSFAISRAPILIGPSRKRFLGDICSRPSAVERDPATIASITAGVLAGANIVRVHNVKDNCDAVKLCDAILKRKRSAMESRQ</sequence>
<keyword evidence="9" id="KW-0547">Nucleotide-binding</keyword>
<evidence type="ECO:0000259" key="15">
    <source>
        <dbReference type="PROSITE" id="PS50972"/>
    </source>
</evidence>
<comment type="pathway">
    <text evidence="5">Cofactor biosynthesis; tetrahydrofolate biosynthesis; 2-amino-4-hydroxy-6-hydroxymethyl-7,8-dihydropteridine diphosphate from 7,8-dihydroneopterin triphosphate: step 4/4.</text>
</comment>
<name>A0A9C6WNC1_ARADU</name>
<evidence type="ECO:0000256" key="14">
    <source>
        <dbReference type="ARBA" id="ARBA00023268"/>
    </source>
</evidence>
<comment type="cofactor">
    <cofactor evidence="3">
        <name>Mg(2+)</name>
        <dbReference type="ChEBI" id="CHEBI:18420"/>
    </cofactor>
</comment>
<dbReference type="GO" id="GO:0046872">
    <property type="term" value="F:metal ion binding"/>
    <property type="evidence" value="ECO:0007669"/>
    <property type="project" value="UniProtKB-KW"/>
</dbReference>
<evidence type="ECO:0000256" key="3">
    <source>
        <dbReference type="ARBA" id="ARBA00001946"/>
    </source>
</evidence>
<evidence type="ECO:0000256" key="4">
    <source>
        <dbReference type="ARBA" id="ARBA00004763"/>
    </source>
</evidence>
<dbReference type="SUPFAM" id="SSF51717">
    <property type="entry name" value="Dihydropteroate synthetase-like"/>
    <property type="match status" value="1"/>
</dbReference>
<keyword evidence="11" id="KW-0067">ATP-binding</keyword>